<sequence length="60" mass="7042">MFSFFNKNPIKKLTKQYEAKLEQAMYAQRNGDIRAYSMLTAEAEKINDEIIAIEQRQQAN</sequence>
<dbReference type="NCBIfam" id="NF033487">
    <property type="entry name" value="Lacal_2735_fam"/>
    <property type="match status" value="1"/>
</dbReference>
<comment type="caution">
    <text evidence="1">The sequence shown here is derived from an EMBL/GenBank/DDBJ whole genome shotgun (WGS) entry which is preliminary data.</text>
</comment>
<dbReference type="InterPro" id="IPR045493">
    <property type="entry name" value="DUF6435"/>
</dbReference>
<name>A0ABT0L3X7_9GAMM</name>
<dbReference type="Pfam" id="PF20027">
    <property type="entry name" value="DUF6435"/>
    <property type="match status" value="1"/>
</dbReference>
<protein>
    <submittedName>
        <fullName evidence="1">DUF6435 family protein</fullName>
    </submittedName>
</protein>
<organism evidence="1 2">
    <name type="scientific">Shewanella aestuarii</name>
    <dbReference type="NCBI Taxonomy" id="1028752"/>
    <lineage>
        <taxon>Bacteria</taxon>
        <taxon>Pseudomonadati</taxon>
        <taxon>Pseudomonadota</taxon>
        <taxon>Gammaproteobacteria</taxon>
        <taxon>Alteromonadales</taxon>
        <taxon>Shewanellaceae</taxon>
        <taxon>Shewanella</taxon>
    </lineage>
</organism>
<dbReference type="Proteomes" id="UP001203212">
    <property type="component" value="Unassembled WGS sequence"/>
</dbReference>
<accession>A0ABT0L3X7</accession>
<dbReference type="RefSeq" id="WP_188843172.1">
    <property type="nucleotide sequence ID" value="NZ_BMOT01000012.1"/>
</dbReference>
<keyword evidence="2" id="KW-1185">Reference proteome</keyword>
<evidence type="ECO:0000313" key="2">
    <source>
        <dbReference type="Proteomes" id="UP001203212"/>
    </source>
</evidence>
<dbReference type="EMBL" id="JAKILK010000010">
    <property type="protein sequence ID" value="MCL1118434.1"/>
    <property type="molecule type" value="Genomic_DNA"/>
</dbReference>
<evidence type="ECO:0000313" key="1">
    <source>
        <dbReference type="EMBL" id="MCL1118434.1"/>
    </source>
</evidence>
<gene>
    <name evidence="1" type="ORF">L2689_14440</name>
</gene>
<proteinExistence type="predicted"/>
<reference evidence="1 2" key="1">
    <citation type="submission" date="2022-01" db="EMBL/GenBank/DDBJ databases">
        <title>Whole genome-based taxonomy of the Shewanellaceae.</title>
        <authorList>
            <person name="Martin-Rodriguez A.J."/>
        </authorList>
    </citation>
    <scope>NUCLEOTIDE SEQUENCE [LARGE SCALE GENOMIC DNA]</scope>
    <source>
        <strain evidence="1 2">JCM 17801</strain>
    </source>
</reference>